<dbReference type="OMA" id="KWANKTA"/>
<dbReference type="GO" id="GO:0000422">
    <property type="term" value="P:autophagy of mitochondrion"/>
    <property type="evidence" value="ECO:0000318"/>
    <property type="project" value="GO_Central"/>
</dbReference>
<dbReference type="GeneID" id="100177927"/>
<dbReference type="PANTHER" id="PTHR21346:SF0">
    <property type="entry name" value="RE45833P"/>
    <property type="match status" value="1"/>
</dbReference>
<reference evidence="6" key="3">
    <citation type="submission" date="2025-09" db="UniProtKB">
        <authorList>
            <consortium name="Ensembl"/>
        </authorList>
    </citation>
    <scope>IDENTIFICATION</scope>
</reference>
<dbReference type="Pfam" id="PF04930">
    <property type="entry name" value="FUN14"/>
    <property type="match status" value="1"/>
</dbReference>
<evidence type="ECO:0000256" key="2">
    <source>
        <dbReference type="ARBA" id="ARBA00009160"/>
    </source>
</evidence>
<evidence type="ECO:0000256" key="1">
    <source>
        <dbReference type="ARBA" id="ARBA00004374"/>
    </source>
</evidence>
<dbReference type="Proteomes" id="UP000008144">
    <property type="component" value="Unassembled WGS sequence"/>
</dbReference>
<dbReference type="STRING" id="7719.ENSCINP00000034698"/>
<keyword evidence="4" id="KW-1133">Transmembrane helix</keyword>
<protein>
    <submittedName>
        <fullName evidence="6">FUN14 domain-containing protein 1B-like</fullName>
    </submittedName>
</protein>
<comment type="subcellular location">
    <subcellularLocation>
        <location evidence="1">Mitochondrion outer membrane</location>
        <topology evidence="1">Multi-pass membrane protein</topology>
    </subcellularLocation>
</comment>
<keyword evidence="5" id="KW-0472">Membrane</keyword>
<evidence type="ECO:0000313" key="6">
    <source>
        <dbReference type="Ensembl" id="ENSCINP00000034698.1"/>
    </source>
</evidence>
<dbReference type="GO" id="GO:0005741">
    <property type="term" value="C:mitochondrial outer membrane"/>
    <property type="evidence" value="ECO:0000318"/>
    <property type="project" value="GO_Central"/>
</dbReference>
<accession>H2XYG4</accession>
<name>H2XYG4_CIOIN</name>
<evidence type="ECO:0000313" key="7">
    <source>
        <dbReference type="Proteomes" id="UP000008144"/>
    </source>
</evidence>
<evidence type="ECO:0000256" key="3">
    <source>
        <dbReference type="ARBA" id="ARBA00022692"/>
    </source>
</evidence>
<reference evidence="7" key="1">
    <citation type="journal article" date="2002" name="Science">
        <title>The draft genome of Ciona intestinalis: insights into chordate and vertebrate origins.</title>
        <authorList>
            <person name="Dehal P."/>
            <person name="Satou Y."/>
            <person name="Campbell R.K."/>
            <person name="Chapman J."/>
            <person name="Degnan B."/>
            <person name="De Tomaso A."/>
            <person name="Davidson B."/>
            <person name="Di Gregorio A."/>
            <person name="Gelpke M."/>
            <person name="Goodstein D.M."/>
            <person name="Harafuji N."/>
            <person name="Hastings K.E."/>
            <person name="Ho I."/>
            <person name="Hotta K."/>
            <person name="Huang W."/>
            <person name="Kawashima T."/>
            <person name="Lemaire P."/>
            <person name="Martinez D."/>
            <person name="Meinertzhagen I.A."/>
            <person name="Necula S."/>
            <person name="Nonaka M."/>
            <person name="Putnam N."/>
            <person name="Rash S."/>
            <person name="Saiga H."/>
            <person name="Satake M."/>
            <person name="Terry A."/>
            <person name="Yamada L."/>
            <person name="Wang H.G."/>
            <person name="Awazu S."/>
            <person name="Azumi K."/>
            <person name="Boore J."/>
            <person name="Branno M."/>
            <person name="Chin-Bow S."/>
            <person name="DeSantis R."/>
            <person name="Doyle S."/>
            <person name="Francino P."/>
            <person name="Keys D.N."/>
            <person name="Haga S."/>
            <person name="Hayashi H."/>
            <person name="Hino K."/>
            <person name="Imai K.S."/>
            <person name="Inaba K."/>
            <person name="Kano S."/>
            <person name="Kobayashi K."/>
            <person name="Kobayashi M."/>
            <person name="Lee B.I."/>
            <person name="Makabe K.W."/>
            <person name="Manohar C."/>
            <person name="Matassi G."/>
            <person name="Medina M."/>
            <person name="Mochizuki Y."/>
            <person name="Mount S."/>
            <person name="Morishita T."/>
            <person name="Miura S."/>
            <person name="Nakayama A."/>
            <person name="Nishizaka S."/>
            <person name="Nomoto H."/>
            <person name="Ohta F."/>
            <person name="Oishi K."/>
            <person name="Rigoutsos I."/>
            <person name="Sano M."/>
            <person name="Sasaki A."/>
            <person name="Sasakura Y."/>
            <person name="Shoguchi E."/>
            <person name="Shin-i T."/>
            <person name="Spagnuolo A."/>
            <person name="Stainier D."/>
            <person name="Suzuki M.M."/>
            <person name="Tassy O."/>
            <person name="Takatori N."/>
            <person name="Tokuoka M."/>
            <person name="Yagi K."/>
            <person name="Yoshizaki F."/>
            <person name="Wada S."/>
            <person name="Zhang C."/>
            <person name="Hyatt P.D."/>
            <person name="Larimer F."/>
            <person name="Detter C."/>
            <person name="Doggett N."/>
            <person name="Glavina T."/>
            <person name="Hawkins T."/>
            <person name="Richardson P."/>
            <person name="Lucas S."/>
            <person name="Kohara Y."/>
            <person name="Levine M."/>
            <person name="Satoh N."/>
            <person name="Rokhsar D.S."/>
        </authorList>
    </citation>
    <scope>NUCLEOTIDE SEQUENCE [LARGE SCALE GENOMIC DNA]</scope>
</reference>
<dbReference type="OrthoDB" id="163794at2759"/>
<evidence type="ECO:0000256" key="4">
    <source>
        <dbReference type="ARBA" id="ARBA00022989"/>
    </source>
</evidence>
<reference evidence="6" key="2">
    <citation type="submission" date="2025-08" db="UniProtKB">
        <authorList>
            <consortium name="Ensembl"/>
        </authorList>
    </citation>
    <scope>IDENTIFICATION</scope>
</reference>
<dbReference type="InParanoid" id="H2XYG4"/>
<sequence length="146" mass="15788">MAEAENNIVEEDSFEVLDLTELANRGNSLYERVLQNARNFATYQPASQIAIGGTGGLVVGYLFKKVGRVVASAVGGGLLIMQVAHQTGYVTINWRKVNRDANRAQRNLRDEHPAINSTISKIKEIFKSNAAVSVGFAGGFLMGMAT</sequence>
<dbReference type="PANTHER" id="PTHR21346">
    <property type="entry name" value="FUN14 DOMAIN CONTAINING"/>
    <property type="match status" value="1"/>
</dbReference>
<dbReference type="GeneTree" id="ENSGT00940000174663"/>
<keyword evidence="7" id="KW-1185">Reference proteome</keyword>
<gene>
    <name evidence="6" type="primary">LOC100177927</name>
</gene>
<comment type="similarity">
    <text evidence="2">Belongs to the FUN14 family.</text>
</comment>
<dbReference type="Ensembl" id="ENSCINT00000031849.1">
    <property type="protein sequence ID" value="ENSCINP00000034698.1"/>
    <property type="gene ID" value="ENSCING00000024747.1"/>
</dbReference>
<accession>A0A1W2WKW1</accession>
<dbReference type="InterPro" id="IPR007014">
    <property type="entry name" value="FUN14"/>
</dbReference>
<proteinExistence type="inferred from homology"/>
<dbReference type="AlphaFoldDB" id="H2XYG4"/>
<organism evidence="6 7">
    <name type="scientific">Ciona intestinalis</name>
    <name type="common">Transparent sea squirt</name>
    <name type="synonym">Ascidia intestinalis</name>
    <dbReference type="NCBI Taxonomy" id="7719"/>
    <lineage>
        <taxon>Eukaryota</taxon>
        <taxon>Metazoa</taxon>
        <taxon>Chordata</taxon>
        <taxon>Tunicata</taxon>
        <taxon>Ascidiacea</taxon>
        <taxon>Phlebobranchia</taxon>
        <taxon>Cionidae</taxon>
        <taxon>Ciona</taxon>
    </lineage>
</organism>
<evidence type="ECO:0000256" key="5">
    <source>
        <dbReference type="ARBA" id="ARBA00023136"/>
    </source>
</evidence>
<keyword evidence="3" id="KW-0812">Transmembrane</keyword>
<dbReference type="RefSeq" id="XP_004227142.1">
    <property type="nucleotide sequence ID" value="XM_004227094.4"/>
</dbReference>
<dbReference type="HOGENOM" id="CLU_095425_2_1_1"/>
<dbReference type="FunCoup" id="H2XYG4">
    <property type="interactions" value="1"/>
</dbReference>